<dbReference type="InterPro" id="IPR029151">
    <property type="entry name" value="Sensor-like_sf"/>
</dbReference>
<dbReference type="EMBL" id="BARV01013891">
    <property type="protein sequence ID" value="GAI27252.1"/>
    <property type="molecule type" value="Genomic_DNA"/>
</dbReference>
<evidence type="ECO:0000313" key="2">
    <source>
        <dbReference type="EMBL" id="GAI27252.1"/>
    </source>
</evidence>
<dbReference type="Gene3D" id="3.30.450.20">
    <property type="entry name" value="PAS domain"/>
    <property type="match status" value="1"/>
</dbReference>
<dbReference type="Pfam" id="PF14827">
    <property type="entry name" value="dCache_3"/>
    <property type="match status" value="1"/>
</dbReference>
<feature type="non-terminal residue" evidence="2">
    <location>
        <position position="1"/>
    </location>
</feature>
<feature type="domain" description="Double Cache" evidence="1">
    <location>
        <begin position="4"/>
        <end position="83"/>
    </location>
</feature>
<dbReference type="SUPFAM" id="SSF103190">
    <property type="entry name" value="Sensory domain-like"/>
    <property type="match status" value="1"/>
</dbReference>
<proteinExistence type="predicted"/>
<reference evidence="2" key="1">
    <citation type="journal article" date="2014" name="Front. Microbiol.">
        <title>High frequency of phylogenetically diverse reductive dehalogenase-homologous genes in deep subseafloor sedimentary metagenomes.</title>
        <authorList>
            <person name="Kawai M."/>
            <person name="Futagami T."/>
            <person name="Toyoda A."/>
            <person name="Takaki Y."/>
            <person name="Nishi S."/>
            <person name="Hori S."/>
            <person name="Arai W."/>
            <person name="Tsubouchi T."/>
            <person name="Morono Y."/>
            <person name="Uchiyama I."/>
            <person name="Ito T."/>
            <person name="Fujiyama A."/>
            <person name="Inagaki F."/>
            <person name="Takami H."/>
        </authorList>
    </citation>
    <scope>NUCLEOTIDE SEQUENCE</scope>
    <source>
        <strain evidence="2">Expedition CK06-06</strain>
    </source>
</reference>
<dbReference type="InterPro" id="IPR029150">
    <property type="entry name" value="dCache_3"/>
</dbReference>
<name>X1M6K1_9ZZZZ</name>
<comment type="caution">
    <text evidence="2">The sequence shown here is derived from an EMBL/GenBank/DDBJ whole genome shotgun (WGS) entry which is preliminary data.</text>
</comment>
<accession>X1M6K1</accession>
<organism evidence="2">
    <name type="scientific">marine sediment metagenome</name>
    <dbReference type="NCBI Taxonomy" id="412755"/>
    <lineage>
        <taxon>unclassified sequences</taxon>
        <taxon>metagenomes</taxon>
        <taxon>ecological metagenomes</taxon>
    </lineage>
</organism>
<gene>
    <name evidence="2" type="ORF">S06H3_24731</name>
</gene>
<evidence type="ECO:0000259" key="1">
    <source>
        <dbReference type="Pfam" id="PF14827"/>
    </source>
</evidence>
<protein>
    <recommendedName>
        <fullName evidence="1">Double Cache domain-containing protein</fullName>
    </recommendedName>
</protein>
<feature type="non-terminal residue" evidence="2">
    <location>
        <position position="111"/>
    </location>
</feature>
<sequence length="111" mass="12577">VRDIVRLNSTHESIQKAIKRNEKGILKKYLGRVTKEFNLDMLTLTDTQGKVILRTTQPEIMGDDQLNDPLVIRALKGETVAATQIIPREELLKEGKDLVARAYLKLIPTPK</sequence>
<dbReference type="AlphaFoldDB" id="X1M6K1"/>